<dbReference type="AlphaFoldDB" id="A0A1N6MZH5"/>
<dbReference type="Proteomes" id="UP000196435">
    <property type="component" value="Unassembled WGS sequence"/>
</dbReference>
<organism evidence="1 2">
    <name type="scientific">Xenorhabdus innexi</name>
    <dbReference type="NCBI Taxonomy" id="290109"/>
    <lineage>
        <taxon>Bacteria</taxon>
        <taxon>Pseudomonadati</taxon>
        <taxon>Pseudomonadota</taxon>
        <taxon>Gammaproteobacteria</taxon>
        <taxon>Enterobacterales</taxon>
        <taxon>Morganellaceae</taxon>
        <taxon>Xenorhabdus</taxon>
    </lineage>
</organism>
<reference evidence="2" key="1">
    <citation type="submission" date="2016-12" db="EMBL/GenBank/DDBJ databases">
        <authorList>
            <person name="Gaudriault S."/>
        </authorList>
    </citation>
    <scope>NUCLEOTIDE SEQUENCE [LARGE SCALE GENOMIC DNA]</scope>
    <source>
        <strain evidence="2">HGB1681 (deposited as PTA-6826 in the American Type Culture Collection)</strain>
    </source>
</reference>
<name>A0A1N6MZH5_9GAMM</name>
<proteinExistence type="predicted"/>
<evidence type="ECO:0000313" key="2">
    <source>
        <dbReference type="Proteomes" id="UP000196435"/>
    </source>
</evidence>
<gene>
    <name evidence="1" type="ORF">XIS1_60005</name>
</gene>
<sequence>MNISLVGMIGSLGLFGLLTGNDSIKTLPHFMMLLLIPIRK</sequence>
<accession>A0A1N6MZH5</accession>
<dbReference type="EMBL" id="FTLG01000203">
    <property type="protein sequence ID" value="SIP74225.1"/>
    <property type="molecule type" value="Genomic_DNA"/>
</dbReference>
<protein>
    <submittedName>
        <fullName evidence="1">Uncharacterized protein</fullName>
    </submittedName>
</protein>
<evidence type="ECO:0000313" key="1">
    <source>
        <dbReference type="EMBL" id="SIP74225.1"/>
    </source>
</evidence>